<dbReference type="Proteomes" id="UP000699462">
    <property type="component" value="Unassembled WGS sequence"/>
</dbReference>
<dbReference type="GO" id="GO:0000145">
    <property type="term" value="C:exocyst"/>
    <property type="evidence" value="ECO:0007669"/>
    <property type="project" value="UniProtKB-UniRule"/>
</dbReference>
<evidence type="ECO:0000313" key="4">
    <source>
        <dbReference type="Proteomes" id="UP000699462"/>
    </source>
</evidence>
<comment type="similarity">
    <text evidence="1">Belongs to the SEC8 family.</text>
</comment>
<organism evidence="3 4">
    <name type="scientific">Paragonimus westermani</name>
    <dbReference type="NCBI Taxonomy" id="34504"/>
    <lineage>
        <taxon>Eukaryota</taxon>
        <taxon>Metazoa</taxon>
        <taxon>Spiralia</taxon>
        <taxon>Lophotrochozoa</taxon>
        <taxon>Platyhelminthes</taxon>
        <taxon>Trematoda</taxon>
        <taxon>Digenea</taxon>
        <taxon>Plagiorchiida</taxon>
        <taxon>Troglotremata</taxon>
        <taxon>Troglotrematidae</taxon>
        <taxon>Paragonimus</taxon>
    </lineage>
</organism>
<keyword evidence="1" id="KW-0653">Protein transport</keyword>
<dbReference type="GO" id="GO:0090522">
    <property type="term" value="P:vesicle tethering involved in exocytosis"/>
    <property type="evidence" value="ECO:0007669"/>
    <property type="project" value="UniProtKB-UniRule"/>
</dbReference>
<dbReference type="GO" id="GO:0006612">
    <property type="term" value="P:protein targeting to membrane"/>
    <property type="evidence" value="ECO:0007669"/>
    <property type="project" value="UniProtKB-UniRule"/>
</dbReference>
<evidence type="ECO:0000256" key="1">
    <source>
        <dbReference type="RuleBase" id="RU367079"/>
    </source>
</evidence>
<protein>
    <recommendedName>
        <fullName evidence="1">Exocyst complex component Sec8</fullName>
    </recommendedName>
</protein>
<keyword evidence="1" id="KW-0813">Transport</keyword>
<comment type="function">
    <text evidence="1">Component of the exocyst complex involved in the docking of exocytic vesicles with fusion sites on the plasma membrane.</text>
</comment>
<reference evidence="3 4" key="1">
    <citation type="submission" date="2019-07" db="EMBL/GenBank/DDBJ databases">
        <title>Annotation for the trematode Paragonimus westermani.</title>
        <authorList>
            <person name="Choi Y.-J."/>
        </authorList>
    </citation>
    <scope>NUCLEOTIDE SEQUENCE [LARGE SCALE GENOMIC DNA]</scope>
    <source>
        <strain evidence="3">180907_Pwestermani</strain>
    </source>
</reference>
<dbReference type="InterPro" id="IPR039682">
    <property type="entry name" value="Sec8/EXOC4"/>
</dbReference>
<dbReference type="GO" id="GO:0006893">
    <property type="term" value="P:Golgi to plasma membrane transport"/>
    <property type="evidence" value="ECO:0007669"/>
    <property type="project" value="TreeGrafter"/>
</dbReference>
<dbReference type="PANTHER" id="PTHR14146">
    <property type="entry name" value="EXOCYST COMPLEX COMPONENT 4"/>
    <property type="match status" value="1"/>
</dbReference>
<gene>
    <name evidence="3" type="ORF">P879_03315</name>
</gene>
<name>A0A8T0DJH3_9TREM</name>
<accession>A0A8T0DJH3</accession>
<dbReference type="EMBL" id="JTDF01004222">
    <property type="protein sequence ID" value="KAF8567084.1"/>
    <property type="molecule type" value="Genomic_DNA"/>
</dbReference>
<comment type="caution">
    <text evidence="3">The sequence shown here is derived from an EMBL/GenBank/DDBJ whole genome shotgun (WGS) entry which is preliminary data.</text>
</comment>
<evidence type="ECO:0000256" key="2">
    <source>
        <dbReference type="SAM" id="MobiDB-lite"/>
    </source>
</evidence>
<sequence length="1185" mass="131913">MTQSSYLMSFIRSLMEHSSKDVREKKKRQLEADFTETGAVLNTCLTEKFEDVTKVLNVYNFVSERVSGNLSAVNKIRRDLVDCKSLLSCNREELRRLWLELVEQRRCIELVDILDRLQSAPDALATLVNVRAWPEATELMLYTTELLKSEIAIVPALQSVKTDLAHKHKFIVDHLKKRLRCLLYDRPISLILEKHMKLSDVRKLMKPSQCHTVSKSQQTSPTMMSKQFFSLPLSGWPTAAVSPPKADPNLRKDPQAVAQALAANVPSQQACTDSPMQISALSDSEWMAELVAVVHCLVRLGKLPQILASWSPQSHLSQMQHSIDSSHRTVFTGPLNPDQGLLAELHRFVVLKAIAAVEARALAQGDTGLLSNLASPRYLVMLLRLVFDALFLQVRSCLLAIRAMKAASTITDDSSSRDLDGLSADYVWSCVQHEVQTILSGHLNKRTSGDGSVYSSNALGDGSDMSTALDPNRLDLNSLLGRKRTGPFSLAAAAAAASSTFGPVTTGQSGKADGSTGWNAHLAPGNVGDTKSVGSSNLELFSFSNTSHFLSVSSYMREHKVFTDPDTQSWCNNDLVPGTDYPLVCQPSVNNIIHIYKQVMEFVEAMESEMIVSESDNPSVLPIKRASQLRIYLKNFIENTFLPEALSSLRLQLQRRLTTADSLNAIISQQVERELGLQRPILLSVLSVDQCLMEVKQMIISLPEYTDGCLKIGTNLLNEFIGAMWRIYRSLSEVDSSGTTVSSSDWAQDNDVSRFWKKFPVWQRMAAHEAYLMASNALLSSQKNNTNSLSPASLDGTSVGTNNLPSLDTGSPQSQSGHIAPATAVILGLYCEFDCGTGTTDSRFNTRLVIPFDNGGRGPADTLNGGDPNVDFTHLSGLIYEREATRLAAKETKQLLHMIKDELPDSSQSGQQHTNVHQLPTIRNIQLLKILGRMSESLCWLSHRVLNLDTWLKHLRRRAGQGTPTDSSTRLPITKQASVGLLVDTPFTSCAKELARLSEACLLMTYLEVRIQAYNHFGGLPSDVTYWCPVDDVDVDKYVTDFLVYLEHVQDMLAHTFGRHKFRFIFDGLGDFISQLLLRLIPMIPRMNANGNRKMCRNVYRLQQALTSLTGTHESDLIRVKQLYELFNMTPEAVVNRLMEQGVAFEESVYRNLLELYQRSHPTHAYARTEESIAKLSTVIKRVLS</sequence>
<feature type="region of interest" description="Disordered" evidence="2">
    <location>
        <begin position="789"/>
        <end position="816"/>
    </location>
</feature>
<keyword evidence="4" id="KW-1185">Reference proteome</keyword>
<dbReference type="GO" id="GO:0015031">
    <property type="term" value="P:protein transport"/>
    <property type="evidence" value="ECO:0007669"/>
    <property type="project" value="UniProtKB-KW"/>
</dbReference>
<dbReference type="OrthoDB" id="272977at2759"/>
<keyword evidence="1" id="KW-0268">Exocytosis</keyword>
<proteinExistence type="inferred from homology"/>
<dbReference type="AlphaFoldDB" id="A0A8T0DJH3"/>
<dbReference type="PANTHER" id="PTHR14146:SF0">
    <property type="entry name" value="EXOCYST COMPLEX COMPONENT 4"/>
    <property type="match status" value="1"/>
</dbReference>
<evidence type="ECO:0000313" key="3">
    <source>
        <dbReference type="EMBL" id="KAF8567084.1"/>
    </source>
</evidence>